<protein>
    <submittedName>
        <fullName evidence="2">Uncharacterized protein</fullName>
    </submittedName>
</protein>
<dbReference type="EMBL" id="JAPDFR010000004">
    <property type="protein sequence ID" value="KAK0387143.1"/>
    <property type="molecule type" value="Genomic_DNA"/>
</dbReference>
<gene>
    <name evidence="2" type="ORF">NLU13_5456</name>
</gene>
<dbReference type="Proteomes" id="UP001175261">
    <property type="component" value="Unassembled WGS sequence"/>
</dbReference>
<reference evidence="2" key="1">
    <citation type="submission" date="2022-10" db="EMBL/GenBank/DDBJ databases">
        <title>Determination and structural analysis of whole genome sequence of Sarocladium strictum F4-1.</title>
        <authorList>
            <person name="Hu L."/>
            <person name="Jiang Y."/>
        </authorList>
    </citation>
    <scope>NUCLEOTIDE SEQUENCE</scope>
    <source>
        <strain evidence="2">F4-1</strain>
    </source>
</reference>
<feature type="compositionally biased region" description="Low complexity" evidence="1">
    <location>
        <begin position="16"/>
        <end position="43"/>
    </location>
</feature>
<comment type="caution">
    <text evidence="2">The sequence shown here is derived from an EMBL/GenBank/DDBJ whole genome shotgun (WGS) entry which is preliminary data.</text>
</comment>
<accession>A0AA39GGX7</accession>
<evidence type="ECO:0000256" key="1">
    <source>
        <dbReference type="SAM" id="MobiDB-lite"/>
    </source>
</evidence>
<keyword evidence="3" id="KW-1185">Reference proteome</keyword>
<feature type="compositionally biased region" description="Polar residues" evidence="1">
    <location>
        <begin position="70"/>
        <end position="88"/>
    </location>
</feature>
<evidence type="ECO:0000313" key="2">
    <source>
        <dbReference type="EMBL" id="KAK0387143.1"/>
    </source>
</evidence>
<proteinExistence type="predicted"/>
<feature type="region of interest" description="Disordered" evidence="1">
    <location>
        <begin position="15"/>
        <end position="88"/>
    </location>
</feature>
<dbReference type="AlphaFoldDB" id="A0AA39GGX7"/>
<name>A0AA39GGX7_SARSR</name>
<organism evidence="2 3">
    <name type="scientific">Sarocladium strictum</name>
    <name type="common">Black bundle disease fungus</name>
    <name type="synonym">Acremonium strictum</name>
    <dbReference type="NCBI Taxonomy" id="5046"/>
    <lineage>
        <taxon>Eukaryota</taxon>
        <taxon>Fungi</taxon>
        <taxon>Dikarya</taxon>
        <taxon>Ascomycota</taxon>
        <taxon>Pezizomycotina</taxon>
        <taxon>Sordariomycetes</taxon>
        <taxon>Hypocreomycetidae</taxon>
        <taxon>Hypocreales</taxon>
        <taxon>Sarocladiaceae</taxon>
        <taxon>Sarocladium</taxon>
    </lineage>
</organism>
<evidence type="ECO:0000313" key="3">
    <source>
        <dbReference type="Proteomes" id="UP001175261"/>
    </source>
</evidence>
<sequence>MASSRPVVIQSSYPVGSAYSHSSAGSTSPSPSSSPARSSYGTSVRVSYGDHLAQATPSGRNMIMDHGARFTNSDPSPSYSQSAQHPRY</sequence>